<dbReference type="Proteomes" id="UP000887116">
    <property type="component" value="Unassembled WGS sequence"/>
</dbReference>
<sequence>MTAYILRNTLFITFSSRFKTKVAADQKGDPSKIIGFRLVWTAVAFEFDGKCDQYVCHDSHYCLNSASTVCSEMPQYCIDKTLVCNGVPNCSEEDYSDEEKCYLPVVVGSLIGGFGVIGLIALAVCLCRSRKSRIQRNVLALQLRQLEHSPSFIARGGPRGFSRSRDCSMHGGLSDLADNAYEANFKELRTRV</sequence>
<organism evidence="3 4">
    <name type="scientific">Trichonephila clavata</name>
    <name type="common">Joro spider</name>
    <name type="synonym">Nephila clavata</name>
    <dbReference type="NCBI Taxonomy" id="2740835"/>
    <lineage>
        <taxon>Eukaryota</taxon>
        <taxon>Metazoa</taxon>
        <taxon>Ecdysozoa</taxon>
        <taxon>Arthropoda</taxon>
        <taxon>Chelicerata</taxon>
        <taxon>Arachnida</taxon>
        <taxon>Araneae</taxon>
        <taxon>Araneomorphae</taxon>
        <taxon>Entelegynae</taxon>
        <taxon>Araneoidea</taxon>
        <taxon>Nephilidae</taxon>
        <taxon>Trichonephila</taxon>
    </lineage>
</organism>
<feature type="transmembrane region" description="Helical" evidence="2">
    <location>
        <begin position="102"/>
        <end position="127"/>
    </location>
</feature>
<keyword evidence="2" id="KW-0472">Membrane</keyword>
<evidence type="ECO:0000256" key="1">
    <source>
        <dbReference type="ARBA" id="ARBA00023157"/>
    </source>
</evidence>
<protein>
    <submittedName>
        <fullName evidence="3">CUB domain-containing protein</fullName>
    </submittedName>
</protein>
<accession>A0A8X6GFY5</accession>
<evidence type="ECO:0000256" key="2">
    <source>
        <dbReference type="SAM" id="Phobius"/>
    </source>
</evidence>
<proteinExistence type="predicted"/>
<dbReference type="Gene3D" id="2.40.128.620">
    <property type="match status" value="1"/>
</dbReference>
<dbReference type="OrthoDB" id="10020456at2759"/>
<keyword evidence="4" id="KW-1185">Reference proteome</keyword>
<reference evidence="3" key="1">
    <citation type="submission" date="2020-07" db="EMBL/GenBank/DDBJ databases">
        <title>Multicomponent nature underlies the extraordinary mechanical properties of spider dragline silk.</title>
        <authorList>
            <person name="Kono N."/>
            <person name="Nakamura H."/>
            <person name="Mori M."/>
            <person name="Yoshida Y."/>
            <person name="Ohtoshi R."/>
            <person name="Malay A.D."/>
            <person name="Moran D.A.P."/>
            <person name="Tomita M."/>
            <person name="Numata K."/>
            <person name="Arakawa K."/>
        </authorList>
    </citation>
    <scope>NUCLEOTIDE SEQUENCE</scope>
</reference>
<keyword evidence="1" id="KW-1015">Disulfide bond</keyword>
<comment type="caution">
    <text evidence="3">The sequence shown here is derived from an EMBL/GenBank/DDBJ whole genome shotgun (WGS) entry which is preliminary data.</text>
</comment>
<dbReference type="EMBL" id="BMAO01002559">
    <property type="protein sequence ID" value="GFQ81643.1"/>
    <property type="molecule type" value="Genomic_DNA"/>
</dbReference>
<dbReference type="AlphaFoldDB" id="A0A8X6GFY5"/>
<keyword evidence="2" id="KW-1133">Transmembrane helix</keyword>
<dbReference type="CDD" id="cd00112">
    <property type="entry name" value="LDLa"/>
    <property type="match status" value="1"/>
</dbReference>
<evidence type="ECO:0000313" key="3">
    <source>
        <dbReference type="EMBL" id="GFQ81643.1"/>
    </source>
</evidence>
<keyword evidence="2" id="KW-0812">Transmembrane</keyword>
<dbReference type="InterPro" id="IPR002172">
    <property type="entry name" value="LDrepeatLR_classA_rpt"/>
</dbReference>
<name>A0A8X6GFY5_TRICU</name>
<gene>
    <name evidence="3" type="primary">AVEN_143770_1</name>
    <name evidence="3" type="ORF">TNCT_78661</name>
</gene>
<evidence type="ECO:0000313" key="4">
    <source>
        <dbReference type="Proteomes" id="UP000887116"/>
    </source>
</evidence>